<dbReference type="AlphaFoldDB" id="A0A7J5BZK3"/>
<dbReference type="Pfam" id="PF12900">
    <property type="entry name" value="Pyridox_ox_2"/>
    <property type="match status" value="1"/>
</dbReference>
<dbReference type="SUPFAM" id="SSF50475">
    <property type="entry name" value="FMN-binding split barrel"/>
    <property type="match status" value="1"/>
</dbReference>
<dbReference type="Proteomes" id="UP000467240">
    <property type="component" value="Unassembled WGS sequence"/>
</dbReference>
<evidence type="ECO:0000313" key="2">
    <source>
        <dbReference type="Proteomes" id="UP000467240"/>
    </source>
</evidence>
<organism evidence="1 2">
    <name type="scientific">Pseudoclavibacter chungangensis</name>
    <dbReference type="NCBI Taxonomy" id="587635"/>
    <lineage>
        <taxon>Bacteria</taxon>
        <taxon>Bacillati</taxon>
        <taxon>Actinomycetota</taxon>
        <taxon>Actinomycetes</taxon>
        <taxon>Micrococcales</taxon>
        <taxon>Microbacteriaceae</taxon>
        <taxon>Pseudoclavibacter</taxon>
    </lineage>
</organism>
<dbReference type="OrthoDB" id="7062584at2"/>
<keyword evidence="2" id="KW-1185">Reference proteome</keyword>
<name>A0A7J5BZK3_9MICO</name>
<gene>
    <name evidence="1" type="ORF">F8O01_05265</name>
</gene>
<comment type="caution">
    <text evidence="1">The sequence shown here is derived from an EMBL/GenBank/DDBJ whole genome shotgun (WGS) entry which is preliminary data.</text>
</comment>
<proteinExistence type="predicted"/>
<protein>
    <submittedName>
        <fullName evidence="1">Pyridoxamine 5'-phosphate oxidase family protein</fullName>
    </submittedName>
</protein>
<evidence type="ECO:0000313" key="1">
    <source>
        <dbReference type="EMBL" id="KAB1659667.1"/>
    </source>
</evidence>
<sequence length="140" mass="15615">MSSHHDDPVVKLGADESWERLAGTTLGRLVTHVGEVIDIFPVNFVVDDRTIVFRTAEGSKLYELTVNSDVLFEADDHDDGSAWSVVVRGNAFRIENSREIAAADELPLRPWIPTLKYNYVRITPTGVSGRAFAFGEEPER</sequence>
<reference evidence="1 2" key="1">
    <citation type="submission" date="2019-09" db="EMBL/GenBank/DDBJ databases">
        <title>Phylogeny of genus Pseudoclavibacter and closely related genus.</title>
        <authorList>
            <person name="Li Y."/>
        </authorList>
    </citation>
    <scope>NUCLEOTIDE SEQUENCE [LARGE SCALE GENOMIC DNA]</scope>
    <source>
        <strain evidence="1 2">DSM 23821</strain>
    </source>
</reference>
<dbReference type="EMBL" id="WBJZ01000005">
    <property type="protein sequence ID" value="KAB1659667.1"/>
    <property type="molecule type" value="Genomic_DNA"/>
</dbReference>
<dbReference type="InterPro" id="IPR012349">
    <property type="entry name" value="Split_barrel_FMN-bd"/>
</dbReference>
<accession>A0A7J5BZK3</accession>
<dbReference type="RefSeq" id="WP_158039831.1">
    <property type="nucleotide sequence ID" value="NZ_JACCFV010000001.1"/>
</dbReference>
<dbReference type="Gene3D" id="2.30.110.10">
    <property type="entry name" value="Electron Transport, Fmn-binding Protein, Chain A"/>
    <property type="match status" value="1"/>
</dbReference>
<dbReference type="InterPro" id="IPR024747">
    <property type="entry name" value="Pyridox_Oxase-rel"/>
</dbReference>